<dbReference type="PANTHER" id="PTHR30001">
    <property type="entry name" value="RIBONUCLEASE"/>
    <property type="match status" value="1"/>
</dbReference>
<dbReference type="GO" id="GO:0016787">
    <property type="term" value="F:hydrolase activity"/>
    <property type="evidence" value="ECO:0007669"/>
    <property type="project" value="UniProtKB-KW"/>
</dbReference>
<dbReference type="PANTHER" id="PTHR30001:SF0">
    <property type="entry name" value="RIBONUCLEASE G"/>
    <property type="match status" value="1"/>
</dbReference>
<proteinExistence type="predicted"/>
<dbReference type="EC" id="3.1.4.-" evidence="2"/>
<name>W4S9H4_9XANT</name>
<dbReference type="InterPro" id="IPR004659">
    <property type="entry name" value="RNase_E/G"/>
</dbReference>
<protein>
    <submittedName>
        <fullName evidence="2">Ribonuclease G</fullName>
        <ecNumber evidence="2">3.1.4.-</ecNumber>
    </submittedName>
</protein>
<dbReference type="EMBL" id="BAVB01000382">
    <property type="protein sequence ID" value="GAE52828.1"/>
    <property type="molecule type" value="Genomic_DNA"/>
</dbReference>
<feature type="domain" description="S1 motif" evidence="1">
    <location>
        <begin position="39"/>
        <end position="118"/>
    </location>
</feature>
<reference evidence="2 3" key="1">
    <citation type="submission" date="2014-01" db="EMBL/GenBank/DDBJ databases">
        <title>Genome sequence and analysis of Xanthomonas arboricola pv. pruni.</title>
        <authorList>
            <person name="Fujikawa T."/>
            <person name="Nakazono-Nagaoka E."/>
        </authorList>
    </citation>
    <scope>NUCLEOTIDE SEQUENCE [LARGE SCALE GENOMIC DNA]</scope>
    <source>
        <strain evidence="3">MAFF 311562</strain>
    </source>
</reference>
<dbReference type="GO" id="GO:0005737">
    <property type="term" value="C:cytoplasm"/>
    <property type="evidence" value="ECO:0007669"/>
    <property type="project" value="TreeGrafter"/>
</dbReference>
<dbReference type="GO" id="GO:0003723">
    <property type="term" value="F:RNA binding"/>
    <property type="evidence" value="ECO:0007669"/>
    <property type="project" value="InterPro"/>
</dbReference>
<dbReference type="InterPro" id="IPR003029">
    <property type="entry name" value="S1_domain"/>
</dbReference>
<dbReference type="AlphaFoldDB" id="W4S9H4"/>
<keyword evidence="2" id="KW-0378">Hydrolase</keyword>
<evidence type="ECO:0000259" key="1">
    <source>
        <dbReference type="PROSITE" id="PS50126"/>
    </source>
</evidence>
<feature type="non-terminal residue" evidence="2">
    <location>
        <position position="118"/>
    </location>
</feature>
<dbReference type="SUPFAM" id="SSF50249">
    <property type="entry name" value="Nucleic acid-binding proteins"/>
    <property type="match status" value="1"/>
</dbReference>
<dbReference type="GO" id="GO:0006364">
    <property type="term" value="P:rRNA processing"/>
    <property type="evidence" value="ECO:0007669"/>
    <property type="project" value="TreeGrafter"/>
</dbReference>
<evidence type="ECO:0000313" key="3">
    <source>
        <dbReference type="Proteomes" id="UP000019143"/>
    </source>
</evidence>
<gene>
    <name evidence="2" type="ORF">XPU_4360</name>
</gene>
<evidence type="ECO:0000313" key="2">
    <source>
        <dbReference type="EMBL" id="GAE52828.1"/>
    </source>
</evidence>
<dbReference type="Gene3D" id="2.40.50.140">
    <property type="entry name" value="Nucleic acid-binding proteins"/>
    <property type="match status" value="1"/>
</dbReference>
<dbReference type="InterPro" id="IPR012340">
    <property type="entry name" value="NA-bd_OB-fold"/>
</dbReference>
<sequence length="118" mass="12881">MSEEILVNVTPRETRVAVIENGMLQELHIERGWRRGVVGNIYKGKVQRVMPGMQAAFVELGLERAAFLHANDVVRPAPAPASVVDTEETPIPPPPAAAVPIVELLRDGQDIVVQVVKD</sequence>
<organism evidence="2 3">
    <name type="scientific">Xanthomonas arboricola pv. pruni str. MAFF 311562</name>
    <dbReference type="NCBI Taxonomy" id="1414836"/>
    <lineage>
        <taxon>Bacteria</taxon>
        <taxon>Pseudomonadati</taxon>
        <taxon>Pseudomonadota</taxon>
        <taxon>Gammaproteobacteria</taxon>
        <taxon>Lysobacterales</taxon>
        <taxon>Lysobacteraceae</taxon>
        <taxon>Xanthomonas</taxon>
    </lineage>
</organism>
<dbReference type="GO" id="GO:0004540">
    <property type="term" value="F:RNA nuclease activity"/>
    <property type="evidence" value="ECO:0007669"/>
    <property type="project" value="InterPro"/>
</dbReference>
<dbReference type="PROSITE" id="PS50126">
    <property type="entry name" value="S1"/>
    <property type="match status" value="1"/>
</dbReference>
<comment type="caution">
    <text evidence="2">The sequence shown here is derived from an EMBL/GenBank/DDBJ whole genome shotgun (WGS) entry which is preliminary data.</text>
</comment>
<accession>W4S9H4</accession>
<dbReference type="Proteomes" id="UP000019143">
    <property type="component" value="Unassembled WGS sequence"/>
</dbReference>
<dbReference type="CDD" id="cd04453">
    <property type="entry name" value="S1_RNase_E"/>
    <property type="match status" value="1"/>
</dbReference>